<name>A0A0A0JZL6_9MICO</name>
<organism evidence="4 5">
    <name type="scientific">Knoellia aerolata DSM 18566</name>
    <dbReference type="NCBI Taxonomy" id="1385519"/>
    <lineage>
        <taxon>Bacteria</taxon>
        <taxon>Bacillati</taxon>
        <taxon>Actinomycetota</taxon>
        <taxon>Actinomycetes</taxon>
        <taxon>Micrococcales</taxon>
        <taxon>Intrasporangiaceae</taxon>
        <taxon>Knoellia</taxon>
    </lineage>
</organism>
<dbReference type="PROSITE" id="PS00622">
    <property type="entry name" value="HTH_LUXR_1"/>
    <property type="match status" value="1"/>
</dbReference>
<feature type="domain" description="HTH luxR-type" evidence="3">
    <location>
        <begin position="861"/>
        <end position="926"/>
    </location>
</feature>
<dbReference type="GO" id="GO:0004016">
    <property type="term" value="F:adenylate cyclase activity"/>
    <property type="evidence" value="ECO:0007669"/>
    <property type="project" value="TreeGrafter"/>
</dbReference>
<dbReference type="GO" id="GO:0003677">
    <property type="term" value="F:DNA binding"/>
    <property type="evidence" value="ECO:0007669"/>
    <property type="project" value="InterPro"/>
</dbReference>
<dbReference type="InterPro" id="IPR041664">
    <property type="entry name" value="AAA_16"/>
</dbReference>
<dbReference type="Pfam" id="PF13191">
    <property type="entry name" value="AAA_16"/>
    <property type="match status" value="1"/>
</dbReference>
<protein>
    <recommendedName>
        <fullName evidence="3">HTH luxR-type domain-containing protein</fullName>
    </recommendedName>
</protein>
<dbReference type="SMART" id="SM00421">
    <property type="entry name" value="HTH_LUXR"/>
    <property type="match status" value="1"/>
</dbReference>
<dbReference type="Pfam" id="PF00196">
    <property type="entry name" value="GerE"/>
    <property type="match status" value="1"/>
</dbReference>
<gene>
    <name evidence="4" type="ORF">N801_07315</name>
</gene>
<dbReference type="GO" id="GO:0005524">
    <property type="term" value="F:ATP binding"/>
    <property type="evidence" value="ECO:0007669"/>
    <property type="project" value="UniProtKB-KW"/>
</dbReference>
<dbReference type="STRING" id="1385519.N801_07315"/>
<evidence type="ECO:0000256" key="1">
    <source>
        <dbReference type="ARBA" id="ARBA00022741"/>
    </source>
</evidence>
<dbReference type="PRINTS" id="PR00038">
    <property type="entry name" value="HTHLUXR"/>
</dbReference>
<accession>A0A0A0JZL6</accession>
<dbReference type="AlphaFoldDB" id="A0A0A0JZL6"/>
<dbReference type="PROSITE" id="PS50043">
    <property type="entry name" value="HTH_LUXR_2"/>
    <property type="match status" value="1"/>
</dbReference>
<proteinExistence type="predicted"/>
<comment type="caution">
    <text evidence="4">The sequence shown here is derived from an EMBL/GenBank/DDBJ whole genome shotgun (WGS) entry which is preliminary data.</text>
</comment>
<dbReference type="SUPFAM" id="SSF46894">
    <property type="entry name" value="C-terminal effector domain of the bipartite response regulators"/>
    <property type="match status" value="1"/>
</dbReference>
<dbReference type="Gene3D" id="1.10.10.10">
    <property type="entry name" value="Winged helix-like DNA-binding domain superfamily/Winged helix DNA-binding domain"/>
    <property type="match status" value="1"/>
</dbReference>
<dbReference type="CDD" id="cd06170">
    <property type="entry name" value="LuxR_C_like"/>
    <property type="match status" value="1"/>
</dbReference>
<dbReference type="InterPro" id="IPR016032">
    <property type="entry name" value="Sig_transdc_resp-reg_C-effctor"/>
</dbReference>
<evidence type="ECO:0000313" key="5">
    <source>
        <dbReference type="Proteomes" id="UP000030013"/>
    </source>
</evidence>
<dbReference type="SUPFAM" id="SSF52540">
    <property type="entry name" value="P-loop containing nucleoside triphosphate hydrolases"/>
    <property type="match status" value="1"/>
</dbReference>
<dbReference type="InterPro" id="IPR000792">
    <property type="entry name" value="Tscrpt_reg_LuxR_C"/>
</dbReference>
<sequence length="932" mass="97947">MRFMAIFSHEVGAGRVTVGRDVEMDHLARLLADAGGGRPAITVVRGEAGSGKTHLLEVLAARARDDGWTVLGVSGVEAETGLSGGGLLAVLRPLRDLLPSVPSAQAEALAAVLGWRRARAGSGDRFLVGAATLSLLAAAAVQHPVLLLLDDVQWLDVGSVDALMFAARRLGHDRVATALGIREDVALPLRLADVDVLDLAGLTPGSARELLGPGVANHVAARLVAETGGNPLALRECRRVLDGAQRAGAAPLPATLPVPQRLRTVYSDRLAALPPDAWQAVVVCAANLDGTAGPVLTALAELGLDAEVCIADAADVLDLAPGALVFRHPLLRSTAWVRASGRERCAAHAALAAVTDGAVSVWHRAEATTGHDPALADQLAAVAEEERARHGPGAASRAIERAARLTPDASQRGEWLAVATEDAFVAGDSARARQLAAEVLASDAGPAARAHVLFVLGTLEQAHGTLTAAKGRLAQAAELASGDVLLRVLVELFGVCHLLDDTAGMLVAAERAAAVADRDRPEQDMLASYVLGAARVVDGHPDVGAGLLHHATSVAESDDRLRDDPRHLVTSLLISRWLMDPLPALPYAERRIGRAREQGALGVLAGGLALYAMGLAWMGDHVRAYAAAGESVELLEALDLRLDVGTASEVMALESAYRGAHDEASRHLLRARAVVAANGFDPMPPHLARIVATCALCAGDLETVVVVLEDQIARFEGVGAYLEPLGVAPDLVEAYVGLGRDEDARALTARFRDVVQGRPQAQIPPVAAMVSRCEGLVADDLGRAEKALEQALSLHDPRTDRLESARTRLILGMRLRRGGRRVDARTHLRTAQREFEAMGLTLWAGRAAAETAATGERLQTREGTGEPLTSQETRVALLVATGLTNREVAASLFLSPKTVEHHVGAVLRKLGLRSRTELARSFARADDATEAP</sequence>
<reference evidence="4 5" key="1">
    <citation type="submission" date="2013-08" db="EMBL/GenBank/DDBJ databases">
        <title>The genome sequence of Knoellia aerolata.</title>
        <authorList>
            <person name="Zhu W."/>
            <person name="Wang G."/>
        </authorList>
    </citation>
    <scope>NUCLEOTIDE SEQUENCE [LARGE SCALE GENOMIC DNA]</scope>
    <source>
        <strain evidence="4 5">DSM 18566</strain>
    </source>
</reference>
<dbReference type="InterPro" id="IPR036388">
    <property type="entry name" value="WH-like_DNA-bd_sf"/>
</dbReference>
<dbReference type="eggNOG" id="COG2909">
    <property type="taxonomic scope" value="Bacteria"/>
</dbReference>
<dbReference type="GO" id="GO:0005737">
    <property type="term" value="C:cytoplasm"/>
    <property type="evidence" value="ECO:0007669"/>
    <property type="project" value="TreeGrafter"/>
</dbReference>
<dbReference type="InterPro" id="IPR027417">
    <property type="entry name" value="P-loop_NTPase"/>
</dbReference>
<keyword evidence="2" id="KW-0067">ATP-binding</keyword>
<evidence type="ECO:0000313" key="4">
    <source>
        <dbReference type="EMBL" id="KGN41492.1"/>
    </source>
</evidence>
<dbReference type="GO" id="GO:0006355">
    <property type="term" value="P:regulation of DNA-templated transcription"/>
    <property type="evidence" value="ECO:0007669"/>
    <property type="project" value="InterPro"/>
</dbReference>
<evidence type="ECO:0000256" key="2">
    <source>
        <dbReference type="ARBA" id="ARBA00022840"/>
    </source>
</evidence>
<dbReference type="Proteomes" id="UP000030013">
    <property type="component" value="Unassembled WGS sequence"/>
</dbReference>
<dbReference type="PANTHER" id="PTHR16305">
    <property type="entry name" value="TESTICULAR SOLUBLE ADENYLYL CYCLASE"/>
    <property type="match status" value="1"/>
</dbReference>
<dbReference type="EMBL" id="AVPL01000017">
    <property type="protein sequence ID" value="KGN41492.1"/>
    <property type="molecule type" value="Genomic_DNA"/>
</dbReference>
<keyword evidence="1" id="KW-0547">Nucleotide-binding</keyword>
<dbReference type="PANTHER" id="PTHR16305:SF35">
    <property type="entry name" value="TRANSCRIPTIONAL ACTIVATOR DOMAIN"/>
    <property type="match status" value="1"/>
</dbReference>
<evidence type="ECO:0000259" key="3">
    <source>
        <dbReference type="PROSITE" id="PS50043"/>
    </source>
</evidence>
<keyword evidence="5" id="KW-1185">Reference proteome</keyword>